<organism evidence="2 3">
    <name type="scientific">Pseudomonas veronii 1YdBTEX2</name>
    <dbReference type="NCBI Taxonomy" id="1295141"/>
    <lineage>
        <taxon>Bacteria</taxon>
        <taxon>Pseudomonadati</taxon>
        <taxon>Pseudomonadota</taxon>
        <taxon>Gammaproteobacteria</taxon>
        <taxon>Pseudomonadales</taxon>
        <taxon>Pseudomonadaceae</taxon>
        <taxon>Pseudomonas</taxon>
    </lineage>
</organism>
<keyword evidence="1" id="KW-0812">Transmembrane</keyword>
<sequence>MSEQNATFKEWLVHGSEPWSIPGYDLFALIFGVLSVTLVFRIEWSAGAISVWEIAGLIAFVCLAGVFSYKAHTARNPDC</sequence>
<gene>
    <name evidence="2" type="ORF">PVE_R2G0565</name>
</gene>
<evidence type="ECO:0000313" key="2">
    <source>
        <dbReference type="EMBL" id="SBW84591.1"/>
    </source>
</evidence>
<proteinExistence type="predicted"/>
<dbReference type="Proteomes" id="UP000245431">
    <property type="component" value="Chromosome PVE_r2"/>
</dbReference>
<accession>A0A1D3K8S8</accession>
<keyword evidence="1" id="KW-0472">Membrane</keyword>
<name>A0A1D3K8S8_PSEVE</name>
<feature type="transmembrane region" description="Helical" evidence="1">
    <location>
        <begin position="21"/>
        <end position="40"/>
    </location>
</feature>
<evidence type="ECO:0000256" key="1">
    <source>
        <dbReference type="SAM" id="Phobius"/>
    </source>
</evidence>
<feature type="transmembrane region" description="Helical" evidence="1">
    <location>
        <begin position="46"/>
        <end position="67"/>
    </location>
</feature>
<dbReference type="AlphaFoldDB" id="A0A1D3K8S8"/>
<protein>
    <submittedName>
        <fullName evidence="2">Hypothetical membrane protein</fullName>
    </submittedName>
</protein>
<keyword evidence="1" id="KW-1133">Transmembrane helix</keyword>
<dbReference type="EMBL" id="LT599584">
    <property type="protein sequence ID" value="SBW84591.1"/>
    <property type="molecule type" value="Genomic_DNA"/>
</dbReference>
<evidence type="ECO:0000313" key="3">
    <source>
        <dbReference type="Proteomes" id="UP000245431"/>
    </source>
</evidence>
<reference evidence="3" key="1">
    <citation type="submission" date="2016-07" db="EMBL/GenBank/DDBJ databases">
        <authorList>
            <person name="Florea S."/>
            <person name="Webb J.S."/>
            <person name="Jaromczyk J."/>
            <person name="Schardl C.L."/>
        </authorList>
    </citation>
    <scope>NUCLEOTIDE SEQUENCE [LARGE SCALE GENOMIC DNA]</scope>
    <source>
        <strain evidence="3">1YdBTEX2</strain>
    </source>
</reference>